<evidence type="ECO:0000256" key="3">
    <source>
        <dbReference type="ARBA" id="ARBA00023295"/>
    </source>
</evidence>
<dbReference type="GO" id="GO:0006080">
    <property type="term" value="P:substituted mannan metabolic process"/>
    <property type="evidence" value="ECO:0007669"/>
    <property type="project" value="InterPro"/>
</dbReference>
<dbReference type="PANTHER" id="PTHR40079:SF4">
    <property type="entry name" value="GH26 DOMAIN-CONTAINING PROTEIN-RELATED"/>
    <property type="match status" value="1"/>
</dbReference>
<dbReference type="PROSITE" id="PS51764">
    <property type="entry name" value="GH26"/>
    <property type="match status" value="1"/>
</dbReference>
<evidence type="ECO:0000313" key="8">
    <source>
        <dbReference type="Proteomes" id="UP001153069"/>
    </source>
</evidence>
<evidence type="ECO:0000256" key="5">
    <source>
        <dbReference type="SAM" id="Phobius"/>
    </source>
</evidence>
<feature type="transmembrane region" description="Helical" evidence="5">
    <location>
        <begin position="482"/>
        <end position="504"/>
    </location>
</feature>
<evidence type="ECO:0000259" key="6">
    <source>
        <dbReference type="PROSITE" id="PS51764"/>
    </source>
</evidence>
<dbReference type="Gene3D" id="3.20.20.80">
    <property type="entry name" value="Glycosidases"/>
    <property type="match status" value="1"/>
</dbReference>
<evidence type="ECO:0000313" key="7">
    <source>
        <dbReference type="EMBL" id="CAB9504759.1"/>
    </source>
</evidence>
<comment type="similarity">
    <text evidence="1">Belongs to the glycosyl hydrolase 26 family.</text>
</comment>
<keyword evidence="5" id="KW-0812">Transmembrane</keyword>
<dbReference type="InterPro" id="IPR017853">
    <property type="entry name" value="GH"/>
</dbReference>
<dbReference type="AlphaFoldDB" id="A0A9N8DLG6"/>
<reference evidence="7" key="1">
    <citation type="submission" date="2020-06" db="EMBL/GenBank/DDBJ databases">
        <authorList>
            <consortium name="Plant Systems Biology data submission"/>
        </authorList>
    </citation>
    <scope>NUCLEOTIDE SEQUENCE</scope>
    <source>
        <strain evidence="7">D6</strain>
    </source>
</reference>
<keyword evidence="2" id="KW-0378">Hydrolase</keyword>
<evidence type="ECO:0000256" key="2">
    <source>
        <dbReference type="ARBA" id="ARBA00022801"/>
    </source>
</evidence>
<keyword evidence="5" id="KW-0472">Membrane</keyword>
<dbReference type="EMBL" id="CAICTM010000206">
    <property type="protein sequence ID" value="CAB9504759.1"/>
    <property type="molecule type" value="Genomic_DNA"/>
</dbReference>
<keyword evidence="5" id="KW-1133">Transmembrane helix</keyword>
<feature type="region of interest" description="Disordered" evidence="4">
    <location>
        <begin position="1"/>
        <end position="51"/>
    </location>
</feature>
<protein>
    <recommendedName>
        <fullName evidence="6">GH26 domain-containing protein</fullName>
    </recommendedName>
</protein>
<dbReference type="InterPro" id="IPR022790">
    <property type="entry name" value="GH26_dom"/>
</dbReference>
<feature type="compositionally biased region" description="Basic residues" evidence="4">
    <location>
        <begin position="1"/>
        <end position="10"/>
    </location>
</feature>
<dbReference type="InterPro" id="IPR000805">
    <property type="entry name" value="Glyco_hydro_26"/>
</dbReference>
<dbReference type="PANTHER" id="PTHR40079">
    <property type="entry name" value="MANNAN ENDO-1,4-BETA-MANNOSIDASE E-RELATED"/>
    <property type="match status" value="1"/>
</dbReference>
<dbReference type="SUPFAM" id="SSF51445">
    <property type="entry name" value="(Trans)glycosidases"/>
    <property type="match status" value="1"/>
</dbReference>
<keyword evidence="8" id="KW-1185">Reference proteome</keyword>
<proteinExistence type="inferred from homology"/>
<accession>A0A9N8DLG6</accession>
<gene>
    <name evidence="7" type="ORF">SEMRO_207_G086920.1</name>
</gene>
<comment type="caution">
    <text evidence="7">The sequence shown here is derived from an EMBL/GenBank/DDBJ whole genome shotgun (WGS) entry which is preliminary data.</text>
</comment>
<dbReference type="OrthoDB" id="199103at2759"/>
<organism evidence="7 8">
    <name type="scientific">Seminavis robusta</name>
    <dbReference type="NCBI Taxonomy" id="568900"/>
    <lineage>
        <taxon>Eukaryota</taxon>
        <taxon>Sar</taxon>
        <taxon>Stramenopiles</taxon>
        <taxon>Ochrophyta</taxon>
        <taxon>Bacillariophyta</taxon>
        <taxon>Bacillariophyceae</taxon>
        <taxon>Bacillariophycidae</taxon>
        <taxon>Naviculales</taxon>
        <taxon>Naviculaceae</taxon>
        <taxon>Seminavis</taxon>
    </lineage>
</organism>
<keyword evidence="3" id="KW-0326">Glycosidase</keyword>
<feature type="domain" description="GH26" evidence="6">
    <location>
        <begin position="49"/>
        <end position="374"/>
    </location>
</feature>
<dbReference type="Proteomes" id="UP001153069">
    <property type="component" value="Unassembled WGS sequence"/>
</dbReference>
<dbReference type="GO" id="GO:0016985">
    <property type="term" value="F:mannan endo-1,4-beta-mannosidase activity"/>
    <property type="evidence" value="ECO:0007669"/>
    <property type="project" value="InterPro"/>
</dbReference>
<sequence length="591" mass="68104">MGYMSKKKKGDKGSSTISIPPRRELTQSQSQHQSGPPPPPKPEDDLCLPPESKTYLTIGQDLFSIQEYIQEQQNASLHWYMKRQQRHGSVPMPVPRTDNVIPAALMVYTDIQTLRGLDHPVDYGTGIEYADGALRMASPPTNPLGVGLQIGLWLNGTQGCRDIVSGKLDDNVKRLVYYIGVQSPASKVFLRIGYEFDNPDFNYAHDPNLYRQAFSYIARKCRKHKACQRRTEMVWHSWGAGLPYNTTLQDFYPGNDWVDWIGVSVFQQFYPILHRTYGGTPQDLHNVLEFAAAHGRPTMIAESTPFGGIHNNPHIPTTTDIWTAWFAPTLDLIRKYEIGMWSYINCNWEAQPAWKGVGFGDTRLSIDPMIMEQWHEHVIASRRFVRAIDYELCGNYPGDYYNDHEFDYVSQYDYDHHYRSKSAGSHDDDDDFFRKRNNNQKDYPRRYDYFKWRFDDDDDKVSNDDGNKWIWGKERNDGRGDALWNAVLPIVMLSSSLAIMFFIFNTTNRKSFRARMHRTPRAQRVRFARLDDEDDPDDESVALYGSIVATDDDNTSVMSERDSLLLKKRPVRRVTPQLIVANTADGFTLVA</sequence>
<evidence type="ECO:0000256" key="4">
    <source>
        <dbReference type="SAM" id="MobiDB-lite"/>
    </source>
</evidence>
<evidence type="ECO:0000256" key="1">
    <source>
        <dbReference type="ARBA" id="ARBA00007754"/>
    </source>
</evidence>
<name>A0A9N8DLG6_9STRA</name>